<evidence type="ECO:0008006" key="3">
    <source>
        <dbReference type="Google" id="ProtNLM"/>
    </source>
</evidence>
<gene>
    <name evidence="1" type="ORF">DL346_11495</name>
</gene>
<dbReference type="SUPFAM" id="SSF48208">
    <property type="entry name" value="Six-hairpin glycosidases"/>
    <property type="match status" value="1"/>
</dbReference>
<proteinExistence type="predicted"/>
<dbReference type="InterPro" id="IPR008928">
    <property type="entry name" value="6-hairpin_glycosidase_sf"/>
</dbReference>
<dbReference type="GO" id="GO:0005975">
    <property type="term" value="P:carbohydrate metabolic process"/>
    <property type="evidence" value="ECO:0007669"/>
    <property type="project" value="InterPro"/>
</dbReference>
<organism evidence="1 2">
    <name type="scientific">Paenibacillus montanisoli</name>
    <dbReference type="NCBI Taxonomy" id="2081970"/>
    <lineage>
        <taxon>Bacteria</taxon>
        <taxon>Bacillati</taxon>
        <taxon>Bacillota</taxon>
        <taxon>Bacilli</taxon>
        <taxon>Bacillales</taxon>
        <taxon>Paenibacillaceae</taxon>
        <taxon>Paenibacillus</taxon>
    </lineage>
</organism>
<keyword evidence="2" id="KW-1185">Reference proteome</keyword>
<comment type="caution">
    <text evidence="1">The sequence shown here is derived from an EMBL/GenBank/DDBJ whole genome shotgun (WGS) entry which is preliminary data.</text>
</comment>
<accession>A0A328U3K9</accession>
<dbReference type="OrthoDB" id="2482488at2"/>
<sequence>MKYTVKNGVIRSKKGIPCTPRFIVDGRLSFRYDQTGVEQVGFKNPAQAKGNSNVFLKKLWDGFRFYLEKDKLNYKPEYANTEVWPFSIEAEWSFLNAVVRHKVMAVDESIVFQVLTPANMPSDTVFKLEFYNAFGLTPLDAEDIRFCDMGVDRKWEEWQFDQAGNRLLGGFRETVKGVVRASEEREYDTNHYRTEEHPYEGCELHIGIGADFAVHYRRTPLNIKHILSSPVLEPGRTYSFVVSFHPEKTGLSEKMTELIGRLEKKVGQQYARYTKAAELSPRLISPYKRLNDYLSLIPVCHESLKVNDRPGAIKANSYAWVWCWDGITASFATAYWNDTEHLRDMLRFYRDTADEKLGLALALSNDMRFLIGCALPSQGMYITLLQLYYSATGDAELVREIYPFAKWLFDKTLTLERSGTGLCEGPSMYPDFPIFMKETGQDLSGLNNTIFYCAARSMEYLAVLAGDRDTAEEARQTIRRIEENFLDLFFDRDKGYIVSSVDSVTLEKRNSFNSNSVKWENNYCRELMEPVSASCLEFFDKHIVSEAGLREIPAWSDAYDQDANQLHCWWPVTGEYFMRLANEHDRKDLIEKWIGWISYWSEMLMCPEGISCYVETSRPELDRWNTISGLWYGYSMRGWYQAAIHGVFGLDADAGGITFFPYSGEEMALHNFRYRGQIYDFEMKGSGPYIASIVVNGKEIKGTNKLPFLAAGNRKRNKVQVNRVTHRPQQAWLKYGYGIELLDIDCEEGAIKARLSGVGTCRLKIAAAAKPNVAIDGHPAETHYDEASGIATLELIFEPGEIKSLFVQ</sequence>
<dbReference type="EMBL" id="QLUW01000002">
    <property type="protein sequence ID" value="RAP76041.1"/>
    <property type="molecule type" value="Genomic_DNA"/>
</dbReference>
<dbReference type="InterPro" id="IPR012341">
    <property type="entry name" value="6hp_glycosidase-like_sf"/>
</dbReference>
<reference evidence="1 2" key="1">
    <citation type="submission" date="2018-06" db="EMBL/GenBank/DDBJ databases">
        <title>Paenibacillus montanisoli sp. nov., isolated from mountain area soil.</title>
        <authorList>
            <person name="Wu M."/>
        </authorList>
    </citation>
    <scope>NUCLEOTIDE SEQUENCE [LARGE SCALE GENOMIC DNA]</scope>
    <source>
        <strain evidence="1 2">RA17</strain>
    </source>
</reference>
<evidence type="ECO:0000313" key="2">
    <source>
        <dbReference type="Proteomes" id="UP000249260"/>
    </source>
</evidence>
<protein>
    <recommendedName>
        <fullName evidence="3">Alpha-L-rhamnosidase six-hairpin glycosidase domain-containing protein</fullName>
    </recommendedName>
</protein>
<dbReference type="RefSeq" id="WP_112882265.1">
    <property type="nucleotide sequence ID" value="NZ_QLUW01000002.1"/>
</dbReference>
<evidence type="ECO:0000313" key="1">
    <source>
        <dbReference type="EMBL" id="RAP76041.1"/>
    </source>
</evidence>
<dbReference type="AlphaFoldDB" id="A0A328U3K9"/>
<dbReference type="Gene3D" id="1.50.10.10">
    <property type="match status" value="1"/>
</dbReference>
<dbReference type="Proteomes" id="UP000249260">
    <property type="component" value="Unassembled WGS sequence"/>
</dbReference>
<name>A0A328U3K9_9BACL</name>